<keyword evidence="2" id="KW-1185">Reference proteome</keyword>
<evidence type="ECO:0000313" key="1">
    <source>
        <dbReference type="EMBL" id="VDL94192.1"/>
    </source>
</evidence>
<reference evidence="1 2" key="1">
    <citation type="submission" date="2018-11" db="EMBL/GenBank/DDBJ databases">
        <authorList>
            <consortium name="Pathogen Informatics"/>
        </authorList>
    </citation>
    <scope>NUCLEOTIDE SEQUENCE [LARGE SCALE GENOMIC DNA]</scope>
    <source>
        <strain evidence="1 2">NST_G2</strain>
    </source>
</reference>
<name>A0A3P7C7N5_SCHSO</name>
<dbReference type="AlphaFoldDB" id="A0A3P7C7N5"/>
<organism evidence="1 2">
    <name type="scientific">Schistocephalus solidus</name>
    <name type="common">Tapeworm</name>
    <dbReference type="NCBI Taxonomy" id="70667"/>
    <lineage>
        <taxon>Eukaryota</taxon>
        <taxon>Metazoa</taxon>
        <taxon>Spiralia</taxon>
        <taxon>Lophotrochozoa</taxon>
        <taxon>Platyhelminthes</taxon>
        <taxon>Cestoda</taxon>
        <taxon>Eucestoda</taxon>
        <taxon>Diphyllobothriidea</taxon>
        <taxon>Diphyllobothriidae</taxon>
        <taxon>Schistocephalus</taxon>
    </lineage>
</organism>
<gene>
    <name evidence="1" type="ORF">SSLN_LOCUS7807</name>
</gene>
<sequence>MLSNMIEHGERSLAEHFARTSMLEVLMALSQQPSISDGDNLPPEAVILSRGRDMKAVHKEAQADRERTREAASRALNKLAEFGFIQPLPH</sequence>
<accession>A0A3P7C7N5</accession>
<proteinExistence type="predicted"/>
<protein>
    <submittedName>
        <fullName evidence="1">Uncharacterized protein</fullName>
    </submittedName>
</protein>
<dbReference type="EMBL" id="UYSU01034320">
    <property type="protein sequence ID" value="VDL94192.1"/>
    <property type="molecule type" value="Genomic_DNA"/>
</dbReference>
<evidence type="ECO:0000313" key="2">
    <source>
        <dbReference type="Proteomes" id="UP000275846"/>
    </source>
</evidence>
<dbReference type="Proteomes" id="UP000275846">
    <property type="component" value="Unassembled WGS sequence"/>
</dbReference>